<evidence type="ECO:0000313" key="1">
    <source>
        <dbReference type="EMBL" id="RZO19134.1"/>
    </source>
</evidence>
<keyword evidence="1" id="KW-0326">Glycosidase</keyword>
<keyword evidence="1" id="KW-0624">Polysaccharide degradation</keyword>
<comment type="caution">
    <text evidence="1">The sequence shown here is derived from an EMBL/GenBank/DDBJ whole genome shotgun (WGS) entry which is preliminary data.</text>
</comment>
<proteinExistence type="predicted"/>
<accession>A0A520MD56</accession>
<dbReference type="SUPFAM" id="SSF51445">
    <property type="entry name" value="(Trans)glycosidases"/>
    <property type="match status" value="1"/>
</dbReference>
<organism evidence="1 2">
    <name type="scientific">SAR92 clade bacterium</name>
    <dbReference type="NCBI Taxonomy" id="2315479"/>
    <lineage>
        <taxon>Bacteria</taxon>
        <taxon>Pseudomonadati</taxon>
        <taxon>Pseudomonadota</taxon>
        <taxon>Gammaproteobacteria</taxon>
        <taxon>Cellvibrionales</taxon>
        <taxon>Porticoccaceae</taxon>
        <taxon>SAR92 clade</taxon>
    </lineage>
</organism>
<sequence>MRHNLPTKTNWSIAEASHWSSQRPWIIGFNYTPRSAINQLEMWQDETFDPTTINQELGWASDIGFNMVRVFLHHLPWQENHHNFCKKIDVFLSIADRHNIEVMFVLFDDVWDPLPQSGKQPTPRAGVHNSGWVQSPGAKILGDLNRHNELEDYVKGIISRYRSDQRVAIWDLYNEPGNLNTIPYGSSEVKNKRDFSLALLTKTFEWARQEGPLQPLTAGVWRLKKGYWKGSIKKDKDCALFECMLENSDIITFHSYENAARTGKAIRYLKDLGRPMICTEYLARGHENTFDSILPIFAQNHIGAMNWGFVSGKTQTIYPWRSWVFIIRLWDRLWSKEPNPWHHDILRPNGTPYSNNEIDLIRSQISKKQNSSVK</sequence>
<name>A0A520MD56_9GAMM</name>
<protein>
    <submittedName>
        <fullName evidence="1">1,4-beta-xylanase</fullName>
    </submittedName>
</protein>
<evidence type="ECO:0000313" key="2">
    <source>
        <dbReference type="Proteomes" id="UP000315889"/>
    </source>
</evidence>
<dbReference type="GO" id="GO:0016798">
    <property type="term" value="F:hydrolase activity, acting on glycosyl bonds"/>
    <property type="evidence" value="ECO:0007669"/>
    <property type="project" value="UniProtKB-KW"/>
</dbReference>
<dbReference type="EMBL" id="SHBP01000019">
    <property type="protein sequence ID" value="RZO19134.1"/>
    <property type="molecule type" value="Genomic_DNA"/>
</dbReference>
<dbReference type="Gene3D" id="3.20.20.80">
    <property type="entry name" value="Glycosidases"/>
    <property type="match status" value="1"/>
</dbReference>
<keyword evidence="1" id="KW-0378">Hydrolase</keyword>
<gene>
    <name evidence="1" type="ORF">EVB03_09070</name>
</gene>
<dbReference type="AlphaFoldDB" id="A0A520MD56"/>
<keyword evidence="1" id="KW-0119">Carbohydrate metabolism</keyword>
<dbReference type="GO" id="GO:0045493">
    <property type="term" value="P:xylan catabolic process"/>
    <property type="evidence" value="ECO:0007669"/>
    <property type="project" value="UniProtKB-KW"/>
</dbReference>
<keyword evidence="1" id="KW-0858">Xylan degradation</keyword>
<reference evidence="1 2" key="1">
    <citation type="submission" date="2019-02" db="EMBL/GenBank/DDBJ databases">
        <title>Prokaryotic population dynamics and viral predation in marine succession experiment using metagenomics: the confinement effect.</title>
        <authorList>
            <person name="Haro-Moreno J.M."/>
            <person name="Rodriguez-Valera F."/>
            <person name="Lopez-Perez M."/>
        </authorList>
    </citation>
    <scope>NUCLEOTIDE SEQUENCE [LARGE SCALE GENOMIC DNA]</scope>
    <source>
        <strain evidence="1">MED-G170</strain>
    </source>
</reference>
<dbReference type="Proteomes" id="UP000315889">
    <property type="component" value="Unassembled WGS sequence"/>
</dbReference>
<dbReference type="InterPro" id="IPR017853">
    <property type="entry name" value="GH"/>
</dbReference>